<name>A0A7J7MR20_9MAGN</name>
<evidence type="ECO:0000313" key="2">
    <source>
        <dbReference type="Proteomes" id="UP000541444"/>
    </source>
</evidence>
<accession>A0A7J7MR20</accession>
<keyword evidence="2" id="KW-1185">Reference proteome</keyword>
<dbReference type="EMBL" id="JACGCM010001275">
    <property type="protein sequence ID" value="KAF6157369.1"/>
    <property type="molecule type" value="Genomic_DNA"/>
</dbReference>
<dbReference type="AlphaFoldDB" id="A0A7J7MR20"/>
<comment type="caution">
    <text evidence="1">The sequence shown here is derived from an EMBL/GenBank/DDBJ whole genome shotgun (WGS) entry which is preliminary data.</text>
</comment>
<dbReference type="Proteomes" id="UP000541444">
    <property type="component" value="Unassembled WGS sequence"/>
</dbReference>
<gene>
    <name evidence="1" type="ORF">GIB67_004307</name>
</gene>
<protein>
    <submittedName>
        <fullName evidence="1">Uncharacterized protein</fullName>
    </submittedName>
</protein>
<proteinExistence type="predicted"/>
<sequence>MMDFSKTKTFIGFPIRKLQEPCKSFSSFENSWKLFSSPSGSDCPTFRASRCPSRFS</sequence>
<organism evidence="1 2">
    <name type="scientific">Kingdonia uniflora</name>
    <dbReference type="NCBI Taxonomy" id="39325"/>
    <lineage>
        <taxon>Eukaryota</taxon>
        <taxon>Viridiplantae</taxon>
        <taxon>Streptophyta</taxon>
        <taxon>Embryophyta</taxon>
        <taxon>Tracheophyta</taxon>
        <taxon>Spermatophyta</taxon>
        <taxon>Magnoliopsida</taxon>
        <taxon>Ranunculales</taxon>
        <taxon>Circaeasteraceae</taxon>
        <taxon>Kingdonia</taxon>
    </lineage>
</organism>
<evidence type="ECO:0000313" key="1">
    <source>
        <dbReference type="EMBL" id="KAF6157369.1"/>
    </source>
</evidence>
<reference evidence="1 2" key="1">
    <citation type="journal article" date="2020" name="IScience">
        <title>Genome Sequencing of the Endangered Kingdonia uniflora (Circaeasteraceae, Ranunculales) Reveals Potential Mechanisms of Evolutionary Specialization.</title>
        <authorList>
            <person name="Sun Y."/>
            <person name="Deng T."/>
            <person name="Zhang A."/>
            <person name="Moore M.J."/>
            <person name="Landis J.B."/>
            <person name="Lin N."/>
            <person name="Zhang H."/>
            <person name="Zhang X."/>
            <person name="Huang J."/>
            <person name="Zhang X."/>
            <person name="Sun H."/>
            <person name="Wang H."/>
        </authorList>
    </citation>
    <scope>NUCLEOTIDE SEQUENCE [LARGE SCALE GENOMIC DNA]</scope>
    <source>
        <strain evidence="1">TB1705</strain>
        <tissue evidence="1">Leaf</tissue>
    </source>
</reference>